<dbReference type="Proteomes" id="UP000037632">
    <property type="component" value="Unassembled WGS sequence"/>
</dbReference>
<protein>
    <submittedName>
        <fullName evidence="1">Uncharacterized protein</fullName>
    </submittedName>
</protein>
<reference evidence="1 2" key="1">
    <citation type="journal article" date="2015" name="Antimicrob. Agents Chemother.">
        <title>Whole-Genome Sequencing Identifies Emergence of a Quinolone Resistance Mutation in a Case of Stenotrophomonas maltophilia Bacteremia.</title>
        <authorList>
            <person name="Pak T.R."/>
            <person name="Altman D.R."/>
            <person name="Attie O."/>
            <person name="Sebra R."/>
            <person name="Hamula C.L."/>
            <person name="Lewis M."/>
            <person name="Deikus G."/>
            <person name="Newman L.C."/>
            <person name="Fang G."/>
            <person name="Hand J."/>
            <person name="Papel G."/>
            <person name="Wallach F."/>
            <person name="Schadt E.E."/>
            <person name="Huprikar S."/>
            <person name="van Bakel H."/>
            <person name="Kasarskis A."/>
            <person name="Bashir A."/>
        </authorList>
    </citation>
    <scope>NUCLEOTIDE SEQUENCE [LARGE SCALE GENOMIC DNA]</scope>
    <source>
        <strain evidence="1 2">ISMMS6</strain>
    </source>
</reference>
<proteinExistence type="predicted"/>
<sequence length="92" mass="10227">MTGSKHVTVLDAFWHVVARGLASRGVGDHMGDSDHLGICMPEVRTEARRLGVQLPAGKPLLDAVRTCPRLVRISAVRSRIRHSTVRCWVFKK</sequence>
<dbReference type="AlphaFoldDB" id="A0AB34TK60"/>
<evidence type="ECO:0000313" key="1">
    <source>
        <dbReference type="EMBL" id="KOO83527.1"/>
    </source>
</evidence>
<evidence type="ECO:0000313" key="2">
    <source>
        <dbReference type="Proteomes" id="UP000037632"/>
    </source>
</evidence>
<organism evidence="1 2">
    <name type="scientific">Stenotrophomonas maltophilia</name>
    <name type="common">Pseudomonas maltophilia</name>
    <name type="synonym">Xanthomonas maltophilia</name>
    <dbReference type="NCBI Taxonomy" id="40324"/>
    <lineage>
        <taxon>Bacteria</taxon>
        <taxon>Pseudomonadati</taxon>
        <taxon>Pseudomonadota</taxon>
        <taxon>Gammaproteobacteria</taxon>
        <taxon>Lysobacterales</taxon>
        <taxon>Lysobacteraceae</taxon>
        <taxon>Stenotrophomonas</taxon>
        <taxon>Stenotrophomonas maltophilia group</taxon>
    </lineage>
</organism>
<dbReference type="EMBL" id="JZIW01000001">
    <property type="protein sequence ID" value="KOO83527.1"/>
    <property type="molecule type" value="Genomic_DNA"/>
</dbReference>
<name>A0AB34TK60_STEMA</name>
<comment type="caution">
    <text evidence="1">The sequence shown here is derived from an EMBL/GenBank/DDBJ whole genome shotgun (WGS) entry which is preliminary data.</text>
</comment>
<accession>A0AB34TK60</accession>
<gene>
    <name evidence="1" type="ORF">VL23_10035</name>
</gene>